<dbReference type="GO" id="GO:0004802">
    <property type="term" value="F:transketolase activity"/>
    <property type="evidence" value="ECO:0007669"/>
    <property type="project" value="UniProtKB-EC"/>
</dbReference>
<keyword evidence="8" id="KW-0106">Calcium</keyword>
<dbReference type="Gene3D" id="3.40.50.920">
    <property type="match status" value="1"/>
</dbReference>
<dbReference type="InterPro" id="IPR055152">
    <property type="entry name" value="Transketolase-like_C_2"/>
</dbReference>
<feature type="region of interest" description="Disordered" evidence="13">
    <location>
        <begin position="122"/>
        <end position="143"/>
    </location>
</feature>
<comment type="catalytic activity">
    <reaction evidence="11">
        <text>D-sedoheptulose 7-phosphate + D-glyceraldehyde 3-phosphate = aldehydo-D-ribose 5-phosphate + D-xylulose 5-phosphate</text>
        <dbReference type="Rhea" id="RHEA:10508"/>
        <dbReference type="ChEBI" id="CHEBI:57483"/>
        <dbReference type="ChEBI" id="CHEBI:57737"/>
        <dbReference type="ChEBI" id="CHEBI:58273"/>
        <dbReference type="ChEBI" id="CHEBI:59776"/>
        <dbReference type="EC" id="2.2.1.1"/>
    </reaction>
</comment>
<protein>
    <recommendedName>
        <fullName evidence="5 12">Transketolase</fullName>
        <ecNumber evidence="5 12">2.2.1.1</ecNumber>
    </recommendedName>
</protein>
<dbReference type="InterPro" id="IPR020826">
    <property type="entry name" value="Transketolase_BS"/>
</dbReference>
<dbReference type="PANTHER" id="PTHR43522">
    <property type="entry name" value="TRANSKETOLASE"/>
    <property type="match status" value="1"/>
</dbReference>
<dbReference type="RefSeq" id="WP_303542747.1">
    <property type="nucleotide sequence ID" value="NZ_JAUOTP010000004.1"/>
</dbReference>
<keyword evidence="10" id="KW-0786">Thiamine pyrophosphate</keyword>
<dbReference type="PROSITE" id="PS00802">
    <property type="entry name" value="TRANSKETOLASE_2"/>
    <property type="match status" value="1"/>
</dbReference>
<dbReference type="EC" id="2.2.1.1" evidence="5 12"/>
<dbReference type="EMBL" id="JAUOTP010000004">
    <property type="protein sequence ID" value="MDO6415054.1"/>
    <property type="molecule type" value="Genomic_DNA"/>
</dbReference>
<name>A0ABT8Y9P3_9SPHN</name>
<keyword evidence="6 15" id="KW-0808">Transferase</keyword>
<comment type="subunit">
    <text evidence="4">Homodimer.</text>
</comment>
<evidence type="ECO:0000259" key="14">
    <source>
        <dbReference type="SMART" id="SM00861"/>
    </source>
</evidence>
<dbReference type="Proteomes" id="UP001169764">
    <property type="component" value="Unassembled WGS sequence"/>
</dbReference>
<dbReference type="InterPro" id="IPR005474">
    <property type="entry name" value="Transketolase_N"/>
</dbReference>
<comment type="caution">
    <text evidence="15">The sequence shown here is derived from an EMBL/GenBank/DDBJ whole genome shotgun (WGS) entry which is preliminary data.</text>
</comment>
<dbReference type="NCBIfam" id="TIGR00232">
    <property type="entry name" value="tktlase_bact"/>
    <property type="match status" value="1"/>
</dbReference>
<evidence type="ECO:0000256" key="3">
    <source>
        <dbReference type="ARBA" id="ARBA00007131"/>
    </source>
</evidence>
<comment type="cofactor">
    <cofactor evidence="1">
        <name>Mg(2+)</name>
        <dbReference type="ChEBI" id="CHEBI:18420"/>
    </cofactor>
</comment>
<evidence type="ECO:0000256" key="9">
    <source>
        <dbReference type="ARBA" id="ARBA00022842"/>
    </source>
</evidence>
<evidence type="ECO:0000256" key="6">
    <source>
        <dbReference type="ARBA" id="ARBA00022679"/>
    </source>
</evidence>
<accession>A0ABT8Y9P3</accession>
<evidence type="ECO:0000256" key="8">
    <source>
        <dbReference type="ARBA" id="ARBA00022837"/>
    </source>
</evidence>
<keyword evidence="16" id="KW-1185">Reference proteome</keyword>
<dbReference type="CDD" id="cd02012">
    <property type="entry name" value="TPP_TK"/>
    <property type="match status" value="1"/>
</dbReference>
<comment type="cofactor">
    <cofactor evidence="2">
        <name>thiamine diphosphate</name>
        <dbReference type="ChEBI" id="CHEBI:58937"/>
    </cofactor>
</comment>
<evidence type="ECO:0000256" key="7">
    <source>
        <dbReference type="ARBA" id="ARBA00022723"/>
    </source>
</evidence>
<evidence type="ECO:0000313" key="15">
    <source>
        <dbReference type="EMBL" id="MDO6415054.1"/>
    </source>
</evidence>
<dbReference type="Gene3D" id="3.40.50.970">
    <property type="match status" value="2"/>
</dbReference>
<evidence type="ECO:0000256" key="2">
    <source>
        <dbReference type="ARBA" id="ARBA00001964"/>
    </source>
</evidence>
<gene>
    <name evidence="15" type="primary">tkt</name>
    <name evidence="15" type="ORF">Q4F19_11745</name>
</gene>
<dbReference type="InterPro" id="IPR029061">
    <property type="entry name" value="THDP-binding"/>
</dbReference>
<evidence type="ECO:0000256" key="1">
    <source>
        <dbReference type="ARBA" id="ARBA00001946"/>
    </source>
</evidence>
<dbReference type="SMART" id="SM00861">
    <property type="entry name" value="Transket_pyr"/>
    <property type="match status" value="1"/>
</dbReference>
<dbReference type="PANTHER" id="PTHR43522:SF2">
    <property type="entry name" value="TRANSKETOLASE 1-RELATED"/>
    <property type="match status" value="1"/>
</dbReference>
<dbReference type="CDD" id="cd07033">
    <property type="entry name" value="TPP_PYR_DXS_TK_like"/>
    <property type="match status" value="1"/>
</dbReference>
<dbReference type="Pfam" id="PF02779">
    <property type="entry name" value="Transket_pyr"/>
    <property type="match status" value="1"/>
</dbReference>
<feature type="domain" description="Transketolase-like pyrimidine-binding" evidence="14">
    <location>
        <begin position="380"/>
        <end position="552"/>
    </location>
</feature>
<dbReference type="SUPFAM" id="SSF52518">
    <property type="entry name" value="Thiamin diphosphate-binding fold (THDP-binding)"/>
    <property type="match status" value="2"/>
</dbReference>
<dbReference type="InterPro" id="IPR033247">
    <property type="entry name" value="Transketolase_fam"/>
</dbReference>
<dbReference type="Pfam" id="PF00456">
    <property type="entry name" value="Transketolase_N"/>
    <property type="match status" value="1"/>
</dbReference>
<evidence type="ECO:0000256" key="12">
    <source>
        <dbReference type="NCBIfam" id="TIGR00232"/>
    </source>
</evidence>
<organism evidence="15 16">
    <name type="scientific">Sphingomonas natans</name>
    <dbReference type="NCBI Taxonomy" id="3063330"/>
    <lineage>
        <taxon>Bacteria</taxon>
        <taxon>Pseudomonadati</taxon>
        <taxon>Pseudomonadota</taxon>
        <taxon>Alphaproteobacteria</taxon>
        <taxon>Sphingomonadales</taxon>
        <taxon>Sphingomonadaceae</taxon>
        <taxon>Sphingomonas</taxon>
    </lineage>
</organism>
<evidence type="ECO:0000256" key="11">
    <source>
        <dbReference type="ARBA" id="ARBA00049473"/>
    </source>
</evidence>
<evidence type="ECO:0000256" key="10">
    <source>
        <dbReference type="ARBA" id="ARBA00023052"/>
    </source>
</evidence>
<reference evidence="15" key="1">
    <citation type="submission" date="2023-07" db="EMBL/GenBank/DDBJ databases">
        <authorList>
            <person name="Kim M."/>
        </authorList>
    </citation>
    <scope>NUCLEOTIDE SEQUENCE</scope>
    <source>
        <strain evidence="15">BIUV-7</strain>
    </source>
</reference>
<evidence type="ECO:0000256" key="5">
    <source>
        <dbReference type="ARBA" id="ARBA00013152"/>
    </source>
</evidence>
<keyword evidence="9" id="KW-0460">Magnesium</keyword>
<dbReference type="Pfam" id="PF22613">
    <property type="entry name" value="Transketolase_C_1"/>
    <property type="match status" value="1"/>
</dbReference>
<sequence>MNDQTADFSAYREDGSPERLAIDTIRTLAMDAVQKANSGHPGTPMALAPVAYTLWSQFLRYDPGKPDWPNRDRFVLSVGHASMLLYSLLHLAGVKEIDADGNETGKPAVSLDDIKQFRQLDSKTPGHPEYRMTTGVETTTGPLGQGCGNSVGMAIAERALAAHFNRGEFTLFDHDVYAFAGDGDMMEGVSQEAASVAGHLKLSNLCWVYDSNHITIEGGTDLAFTEDVGKRFEGYGWHVIHVNDANDRGEFARAIESFKATDDRPTFIVVHSVIGYGSPIQGTQKAHSDAMGEEVIKATKKAYGWPEDAQFLVPDAVKTLLQDAMTERAVPLREKWDADFEAYRGAFPEQAAELDLLRQGKLPDGWQADIPTFEADAKGLASRDAGGKVLNAIAPHVPMLIGGAADLAPSTKTLLTFQGAGAFEPGSYGGRNMHFGVREHAMGSIANGMALSYLRSYTGTFLVFSDYMRAPIRLAAIMEVPTIFVFTHDSIGVGEDGPTHQPIEHLATLRAIPGLDTIRPGDANEVAVAWKVALTHTHEPTALIFSRQAIQTLDRSKYASADGLEKGGYVLGDAEGGEPEFILIATGSELPLAVQAHEKLTAEGIKSRVVSLPSWYLFEKQDRAYRESVLPPKVTKRLAIEQAGSLGWDRYVTSDGGTITMSTFGASAPITKLQEKFGFTIDNVVKMARELLEGSKA</sequence>
<dbReference type="InterPro" id="IPR009014">
    <property type="entry name" value="Transketo_C/PFOR_II"/>
</dbReference>
<evidence type="ECO:0000313" key="16">
    <source>
        <dbReference type="Proteomes" id="UP001169764"/>
    </source>
</evidence>
<evidence type="ECO:0000256" key="13">
    <source>
        <dbReference type="SAM" id="MobiDB-lite"/>
    </source>
</evidence>
<dbReference type="InterPro" id="IPR005478">
    <property type="entry name" value="Transketolase_bac-like"/>
</dbReference>
<proteinExistence type="inferred from homology"/>
<dbReference type="InterPro" id="IPR005475">
    <property type="entry name" value="Transketolase-like_Pyr-bd"/>
</dbReference>
<keyword evidence="7" id="KW-0479">Metal-binding</keyword>
<comment type="similarity">
    <text evidence="3">Belongs to the transketolase family.</text>
</comment>
<evidence type="ECO:0000256" key="4">
    <source>
        <dbReference type="ARBA" id="ARBA00011738"/>
    </source>
</evidence>
<dbReference type="SUPFAM" id="SSF52922">
    <property type="entry name" value="TK C-terminal domain-like"/>
    <property type="match status" value="1"/>
</dbReference>